<dbReference type="InterPro" id="IPR001845">
    <property type="entry name" value="HTH_ArsR_DNA-bd_dom"/>
</dbReference>
<dbReference type="STRING" id="1434108.MSBRM_1207"/>
<gene>
    <name evidence="6" type="ORF">MSBRM_1207</name>
</gene>
<dbReference type="InterPro" id="IPR036388">
    <property type="entry name" value="WH-like_DNA-bd_sf"/>
</dbReference>
<evidence type="ECO:0000259" key="5">
    <source>
        <dbReference type="PROSITE" id="PS50987"/>
    </source>
</evidence>
<dbReference type="InterPro" id="IPR011991">
    <property type="entry name" value="ArsR-like_HTH"/>
</dbReference>
<keyword evidence="3" id="KW-0804">Transcription</keyword>
<reference evidence="6 7" key="1">
    <citation type="submission" date="2014-07" db="EMBL/GenBank/DDBJ databases">
        <title>Methanogenic archaea and the global carbon cycle.</title>
        <authorList>
            <person name="Henriksen J.R."/>
            <person name="Luke J."/>
            <person name="Reinhart S."/>
            <person name="Benedict M.N."/>
            <person name="Youngblut N.D."/>
            <person name="Metcalf M.E."/>
            <person name="Whitaker R.J."/>
            <person name="Metcalf W.W."/>
        </authorList>
    </citation>
    <scope>NUCLEOTIDE SEQUENCE [LARGE SCALE GENOMIC DNA]</scope>
    <source>
        <strain evidence="6 7">MS</strain>
    </source>
</reference>
<dbReference type="GO" id="GO:0003677">
    <property type="term" value="F:DNA binding"/>
    <property type="evidence" value="ECO:0007669"/>
    <property type="project" value="UniProtKB-KW"/>
</dbReference>
<dbReference type="CDD" id="cd00090">
    <property type="entry name" value="HTH_ARSR"/>
    <property type="match status" value="1"/>
</dbReference>
<evidence type="ECO:0000256" key="3">
    <source>
        <dbReference type="ARBA" id="ARBA00023163"/>
    </source>
</evidence>
<dbReference type="Pfam" id="PF00581">
    <property type="entry name" value="Rhodanese"/>
    <property type="match status" value="1"/>
</dbReference>
<evidence type="ECO:0000313" key="7">
    <source>
        <dbReference type="Proteomes" id="UP000033033"/>
    </source>
</evidence>
<evidence type="ECO:0000256" key="2">
    <source>
        <dbReference type="ARBA" id="ARBA00023125"/>
    </source>
</evidence>
<evidence type="ECO:0000313" key="6">
    <source>
        <dbReference type="EMBL" id="AKB54205.1"/>
    </source>
</evidence>
<dbReference type="Gene3D" id="3.40.250.10">
    <property type="entry name" value="Rhodanese-like domain"/>
    <property type="match status" value="1"/>
</dbReference>
<organism evidence="6 7">
    <name type="scientific">Methanosarcina barkeri MS</name>
    <dbReference type="NCBI Taxonomy" id="1434108"/>
    <lineage>
        <taxon>Archaea</taxon>
        <taxon>Methanobacteriati</taxon>
        <taxon>Methanobacteriota</taxon>
        <taxon>Stenosarchaea group</taxon>
        <taxon>Methanomicrobia</taxon>
        <taxon>Methanosarcinales</taxon>
        <taxon>Methanosarcinaceae</taxon>
        <taxon>Methanosarcina</taxon>
    </lineage>
</organism>
<keyword evidence="7" id="KW-1185">Reference proteome</keyword>
<dbReference type="SMART" id="SM00418">
    <property type="entry name" value="HTH_ARSR"/>
    <property type="match status" value="1"/>
</dbReference>
<keyword evidence="2" id="KW-0238">DNA-binding</keyword>
<feature type="domain" description="HTH arsR-type" evidence="5">
    <location>
        <begin position="14"/>
        <end position="108"/>
    </location>
</feature>
<dbReference type="PROSITE" id="PS50987">
    <property type="entry name" value="HTH_ARSR_2"/>
    <property type="match status" value="1"/>
</dbReference>
<keyword evidence="1" id="KW-0805">Transcription regulation</keyword>
<dbReference type="SUPFAM" id="SSF46785">
    <property type="entry name" value="Winged helix' DNA-binding domain"/>
    <property type="match status" value="1"/>
</dbReference>
<feature type="domain" description="Rhodanese" evidence="4">
    <location>
        <begin position="138"/>
        <end position="227"/>
    </location>
</feature>
<dbReference type="PROSITE" id="PS00380">
    <property type="entry name" value="RHODANESE_1"/>
    <property type="match status" value="1"/>
</dbReference>
<dbReference type="PATRIC" id="fig|1434108.4.peg.1490"/>
<dbReference type="KEGG" id="mby:MSBRM_1207"/>
<accession>A0A0E3QUA1</accession>
<dbReference type="AlphaFoldDB" id="A0A0E3QUA1"/>
<dbReference type="InterPro" id="IPR001307">
    <property type="entry name" value="Thiosulphate_STrfase_CS"/>
</dbReference>
<dbReference type="InterPro" id="IPR036390">
    <property type="entry name" value="WH_DNA-bd_sf"/>
</dbReference>
<proteinExistence type="predicted"/>
<dbReference type="InterPro" id="IPR001763">
    <property type="entry name" value="Rhodanese-like_dom"/>
</dbReference>
<dbReference type="CDD" id="cd00158">
    <property type="entry name" value="RHOD"/>
    <property type="match status" value="1"/>
</dbReference>
<dbReference type="SMART" id="SM00450">
    <property type="entry name" value="RHOD"/>
    <property type="match status" value="1"/>
</dbReference>
<name>A0A0E3QUA1_METBA</name>
<sequence>MNQEVFMEKETRVFKDSVYAQLARIGKAISSPRRLEILDILMQGSKTVETIARETDMSVANTSQHLQTLLESRLVEYEKRGVYSYYKLADRKVANFILSLQLLAEKRITELQKLREEIYTNRDNIEQIKMSELIVRMKEGNVTLIDVRPKEEYEMMHIPGANSIPLEDLEKHLATLPINQEIVAYCRGRCCLLSVEAVEILRAHGFKAVRLEASVQEWLSQNDDEYNNAHNCCNKKNSII</sequence>
<dbReference type="InterPro" id="IPR051011">
    <property type="entry name" value="Metal_resp_trans_reg"/>
</dbReference>
<dbReference type="InterPro" id="IPR036873">
    <property type="entry name" value="Rhodanese-like_dom_sf"/>
</dbReference>
<dbReference type="Pfam" id="PF01022">
    <property type="entry name" value="HTH_5"/>
    <property type="match status" value="1"/>
</dbReference>
<dbReference type="NCBIfam" id="NF033788">
    <property type="entry name" value="HTH_metalloreg"/>
    <property type="match status" value="1"/>
</dbReference>
<dbReference type="GO" id="GO:0004792">
    <property type="term" value="F:thiosulfate-cyanide sulfurtransferase activity"/>
    <property type="evidence" value="ECO:0007669"/>
    <property type="project" value="InterPro"/>
</dbReference>
<dbReference type="SUPFAM" id="SSF52821">
    <property type="entry name" value="Rhodanese/Cell cycle control phosphatase"/>
    <property type="match status" value="1"/>
</dbReference>
<dbReference type="PANTHER" id="PTHR43132:SF8">
    <property type="entry name" value="HTH-TYPE TRANSCRIPTIONAL REGULATOR KMTR"/>
    <property type="match status" value="1"/>
</dbReference>
<evidence type="ECO:0000259" key="4">
    <source>
        <dbReference type="PROSITE" id="PS50206"/>
    </source>
</evidence>
<protein>
    <submittedName>
        <fullName evidence="6">Transcriptional regulator, ArsR family</fullName>
    </submittedName>
</protein>
<dbReference type="HOGENOM" id="CLU_108527_0_0_2"/>
<dbReference type="EMBL" id="CP009528">
    <property type="protein sequence ID" value="AKB54205.1"/>
    <property type="molecule type" value="Genomic_DNA"/>
</dbReference>
<dbReference type="PROSITE" id="PS50206">
    <property type="entry name" value="RHODANESE_3"/>
    <property type="match status" value="1"/>
</dbReference>
<dbReference type="Proteomes" id="UP000033033">
    <property type="component" value="Chromosome"/>
</dbReference>
<dbReference type="Gene3D" id="1.10.10.10">
    <property type="entry name" value="Winged helix-like DNA-binding domain superfamily/Winged helix DNA-binding domain"/>
    <property type="match status" value="1"/>
</dbReference>
<dbReference type="GO" id="GO:0003700">
    <property type="term" value="F:DNA-binding transcription factor activity"/>
    <property type="evidence" value="ECO:0007669"/>
    <property type="project" value="InterPro"/>
</dbReference>
<evidence type="ECO:0000256" key="1">
    <source>
        <dbReference type="ARBA" id="ARBA00023015"/>
    </source>
</evidence>
<dbReference type="PRINTS" id="PR00778">
    <property type="entry name" value="HTHARSR"/>
</dbReference>
<dbReference type="PANTHER" id="PTHR43132">
    <property type="entry name" value="ARSENICAL RESISTANCE OPERON REPRESSOR ARSR-RELATED"/>
    <property type="match status" value="1"/>
</dbReference>